<keyword evidence="3" id="KW-1185">Reference proteome</keyword>
<evidence type="ECO:0000313" key="2">
    <source>
        <dbReference type="EMBL" id="KAF3610418.1"/>
    </source>
</evidence>
<evidence type="ECO:0000256" key="1">
    <source>
        <dbReference type="SAM" id="MobiDB-lite"/>
    </source>
</evidence>
<accession>A0ABQ7F3C6</accession>
<dbReference type="Proteomes" id="UP000266723">
    <property type="component" value="Unassembled WGS sequence"/>
</dbReference>
<proteinExistence type="predicted"/>
<comment type="caution">
    <text evidence="2">The sequence shown here is derived from an EMBL/GenBank/DDBJ whole genome shotgun (WGS) entry which is preliminary data.</text>
</comment>
<sequence length="146" mass="16266">MNNTPLLGFVIFFSLRRQKLSSPFSNEINGVSSSDASPPLFKAVAQVSDAVASSWEWICSTGFKDCYVLKLARKFETILILPFTFLRNSETSMSFECIHGDPLSPLPKKLCRDEKRTGYSDGKELKSSPERLPVTVSSSSLHQNRA</sequence>
<feature type="region of interest" description="Disordered" evidence="1">
    <location>
        <begin position="114"/>
        <end position="146"/>
    </location>
</feature>
<feature type="compositionally biased region" description="Basic and acidic residues" evidence="1">
    <location>
        <begin position="114"/>
        <end position="129"/>
    </location>
</feature>
<gene>
    <name evidence="2" type="ORF">DY000_02049327</name>
</gene>
<feature type="compositionally biased region" description="Polar residues" evidence="1">
    <location>
        <begin position="135"/>
        <end position="146"/>
    </location>
</feature>
<reference evidence="2 3" key="1">
    <citation type="journal article" date="2020" name="BMC Genomics">
        <title>Intraspecific diversification of the crop wild relative Brassica cretica Lam. using demographic model selection.</title>
        <authorList>
            <person name="Kioukis A."/>
            <person name="Michalopoulou V.A."/>
            <person name="Briers L."/>
            <person name="Pirintsos S."/>
            <person name="Studholme D.J."/>
            <person name="Pavlidis P."/>
            <person name="Sarris P.F."/>
        </authorList>
    </citation>
    <scope>NUCLEOTIDE SEQUENCE [LARGE SCALE GENOMIC DNA]</scope>
    <source>
        <strain evidence="3">cv. PFS-1207/04</strain>
    </source>
</reference>
<dbReference type="EMBL" id="QGKV02000297">
    <property type="protein sequence ID" value="KAF3610418.1"/>
    <property type="molecule type" value="Genomic_DNA"/>
</dbReference>
<name>A0ABQ7F3C6_BRACR</name>
<organism evidence="2 3">
    <name type="scientific">Brassica cretica</name>
    <name type="common">Mustard</name>
    <dbReference type="NCBI Taxonomy" id="69181"/>
    <lineage>
        <taxon>Eukaryota</taxon>
        <taxon>Viridiplantae</taxon>
        <taxon>Streptophyta</taxon>
        <taxon>Embryophyta</taxon>
        <taxon>Tracheophyta</taxon>
        <taxon>Spermatophyta</taxon>
        <taxon>Magnoliopsida</taxon>
        <taxon>eudicotyledons</taxon>
        <taxon>Gunneridae</taxon>
        <taxon>Pentapetalae</taxon>
        <taxon>rosids</taxon>
        <taxon>malvids</taxon>
        <taxon>Brassicales</taxon>
        <taxon>Brassicaceae</taxon>
        <taxon>Brassiceae</taxon>
        <taxon>Brassica</taxon>
    </lineage>
</organism>
<evidence type="ECO:0000313" key="3">
    <source>
        <dbReference type="Proteomes" id="UP000266723"/>
    </source>
</evidence>
<protein>
    <submittedName>
        <fullName evidence="2">Uncharacterized protein</fullName>
    </submittedName>
</protein>